<keyword evidence="11" id="KW-1185">Reference proteome</keyword>
<evidence type="ECO:0000313" key="11">
    <source>
        <dbReference type="Proteomes" id="UP001139000"/>
    </source>
</evidence>
<dbReference type="NCBIfam" id="TIGR00380">
    <property type="entry name" value="cobal_cbiB"/>
    <property type="match status" value="1"/>
</dbReference>
<dbReference type="GO" id="GO:0015420">
    <property type="term" value="F:ABC-type vitamin B12 transporter activity"/>
    <property type="evidence" value="ECO:0007669"/>
    <property type="project" value="UniProtKB-UniRule"/>
</dbReference>
<dbReference type="GO" id="GO:0009236">
    <property type="term" value="P:cobalamin biosynthetic process"/>
    <property type="evidence" value="ECO:0007669"/>
    <property type="project" value="UniProtKB-UniRule"/>
</dbReference>
<keyword evidence="4 9" id="KW-1003">Cell membrane</keyword>
<comment type="subcellular location">
    <subcellularLocation>
        <location evidence="1 9">Cell membrane</location>
        <topology evidence="1 9">Multi-pass membrane protein</topology>
    </subcellularLocation>
</comment>
<sequence>MENALLLIVPLCVGYLLDLLLGDPDHWPHPVRLFGDAIALGERNLNHGGSKILKGALLALCLVLAVYFILTMLNNAVFEIKWLFVVINSIWVYYGLANKNLVSEGQNVFDMLEKRGLSEGRAQLSRIVGRDTIQLSEQQIRTAVFETMSENLSDGVVAPLFYYALAGAPGMMAYKMINTMDSMIGYHNARYEQFGKFAARLDDAANFIPARITALLMVLVTGSWRGLRFIFKYGNKHKSPNAGYPESALAGILHCRFGGPNVYHGVLIDKPYIGENGRRIRKEEIRKVSQINHLVCLITILLCCIWFMILKI</sequence>
<evidence type="ECO:0000256" key="7">
    <source>
        <dbReference type="ARBA" id="ARBA00022989"/>
    </source>
</evidence>
<dbReference type="RefSeq" id="WP_234656329.1">
    <property type="nucleotide sequence ID" value="NZ_CP094997.1"/>
</dbReference>
<evidence type="ECO:0000256" key="5">
    <source>
        <dbReference type="ARBA" id="ARBA00022573"/>
    </source>
</evidence>
<organism evidence="10 11">
    <name type="scientific">Dyadobacter chenwenxiniae</name>
    <dbReference type="NCBI Taxonomy" id="2906456"/>
    <lineage>
        <taxon>Bacteria</taxon>
        <taxon>Pseudomonadati</taxon>
        <taxon>Bacteroidota</taxon>
        <taxon>Cytophagia</taxon>
        <taxon>Cytophagales</taxon>
        <taxon>Spirosomataceae</taxon>
        <taxon>Dyadobacter</taxon>
    </lineage>
</organism>
<dbReference type="GO" id="GO:0005886">
    <property type="term" value="C:plasma membrane"/>
    <property type="evidence" value="ECO:0007669"/>
    <property type="project" value="UniProtKB-SubCell"/>
</dbReference>
<dbReference type="EMBL" id="JAJTTC010000004">
    <property type="protein sequence ID" value="MCF0063318.1"/>
    <property type="molecule type" value="Genomic_DNA"/>
</dbReference>
<dbReference type="Pfam" id="PF03186">
    <property type="entry name" value="CobD_Cbib"/>
    <property type="match status" value="1"/>
</dbReference>
<dbReference type="InterPro" id="IPR004485">
    <property type="entry name" value="Cobalamin_biosynth_CobD/CbiB"/>
</dbReference>
<dbReference type="PANTHER" id="PTHR34308">
    <property type="entry name" value="COBALAMIN BIOSYNTHESIS PROTEIN CBIB"/>
    <property type="match status" value="1"/>
</dbReference>
<reference evidence="10" key="1">
    <citation type="submission" date="2021-12" db="EMBL/GenBank/DDBJ databases">
        <title>Novel species in genus Dyadobacter.</title>
        <authorList>
            <person name="Ma C."/>
        </authorList>
    </citation>
    <scope>NUCLEOTIDE SEQUENCE</scope>
    <source>
        <strain evidence="10">LJ419</strain>
    </source>
</reference>
<accession>A0A9X1PPI0</accession>
<comment type="similarity">
    <text evidence="3 9">Belongs to the CobD/CbiB family.</text>
</comment>
<comment type="pathway">
    <text evidence="2 9">Cofactor biosynthesis; adenosylcobalamin biosynthesis.</text>
</comment>
<proteinExistence type="inferred from homology"/>
<evidence type="ECO:0000256" key="2">
    <source>
        <dbReference type="ARBA" id="ARBA00004953"/>
    </source>
</evidence>
<comment type="caution">
    <text evidence="10">The sequence shown here is derived from an EMBL/GenBank/DDBJ whole genome shotgun (WGS) entry which is preliminary data.</text>
</comment>
<evidence type="ECO:0000256" key="1">
    <source>
        <dbReference type="ARBA" id="ARBA00004651"/>
    </source>
</evidence>
<evidence type="ECO:0000313" key="10">
    <source>
        <dbReference type="EMBL" id="MCF0063318.1"/>
    </source>
</evidence>
<dbReference type="Proteomes" id="UP001139000">
    <property type="component" value="Unassembled WGS sequence"/>
</dbReference>
<name>A0A9X1PPI0_9BACT</name>
<comment type="function">
    <text evidence="9">Converts cobyric acid to cobinamide by the addition of aminopropanol on the F carboxylic group.</text>
</comment>
<evidence type="ECO:0000256" key="8">
    <source>
        <dbReference type="ARBA" id="ARBA00023136"/>
    </source>
</evidence>
<dbReference type="GO" id="GO:0048472">
    <property type="term" value="F:threonine-phosphate decarboxylase activity"/>
    <property type="evidence" value="ECO:0007669"/>
    <property type="project" value="InterPro"/>
</dbReference>
<keyword evidence="8 9" id="KW-0472">Membrane</keyword>
<evidence type="ECO:0000256" key="6">
    <source>
        <dbReference type="ARBA" id="ARBA00022692"/>
    </source>
</evidence>
<comment type="caution">
    <text evidence="9">Lacks conserved residue(s) required for the propagation of feature annotation.</text>
</comment>
<keyword evidence="6 9" id="KW-0812">Transmembrane</keyword>
<feature type="transmembrane region" description="Helical" evidence="9">
    <location>
        <begin position="291"/>
        <end position="309"/>
    </location>
</feature>
<evidence type="ECO:0000256" key="4">
    <source>
        <dbReference type="ARBA" id="ARBA00022475"/>
    </source>
</evidence>
<evidence type="ECO:0000256" key="9">
    <source>
        <dbReference type="HAMAP-Rule" id="MF_00024"/>
    </source>
</evidence>
<protein>
    <recommendedName>
        <fullName evidence="9">Cobalamin biosynthesis protein CobD</fullName>
    </recommendedName>
</protein>
<dbReference type="PANTHER" id="PTHR34308:SF1">
    <property type="entry name" value="COBALAMIN BIOSYNTHESIS PROTEIN CBIB"/>
    <property type="match status" value="1"/>
</dbReference>
<keyword evidence="5 9" id="KW-0169">Cobalamin biosynthesis</keyword>
<feature type="transmembrane region" description="Helical" evidence="9">
    <location>
        <begin position="52"/>
        <end position="73"/>
    </location>
</feature>
<evidence type="ECO:0000256" key="3">
    <source>
        <dbReference type="ARBA" id="ARBA00006263"/>
    </source>
</evidence>
<dbReference type="AlphaFoldDB" id="A0A9X1PPI0"/>
<feature type="transmembrane region" description="Helical" evidence="9">
    <location>
        <begin position="156"/>
        <end position="174"/>
    </location>
</feature>
<keyword evidence="7 9" id="KW-1133">Transmembrane helix</keyword>
<dbReference type="HAMAP" id="MF_00024">
    <property type="entry name" value="CobD_CbiB"/>
    <property type="match status" value="1"/>
</dbReference>
<gene>
    <name evidence="10" type="primary">cbiB</name>
    <name evidence="9" type="synonym">cobD</name>
    <name evidence="10" type="ORF">LXM26_17545</name>
</gene>